<keyword evidence="9" id="KW-1185">Reference proteome</keyword>
<keyword evidence="5" id="KW-0812">Transmembrane</keyword>
<evidence type="ECO:0000313" key="9">
    <source>
        <dbReference type="Proteomes" id="UP000249547"/>
    </source>
</evidence>
<protein>
    <submittedName>
        <fullName evidence="8">Outer membrane protein TolC</fullName>
    </submittedName>
</protein>
<dbReference type="Proteomes" id="UP000249547">
    <property type="component" value="Unassembled WGS sequence"/>
</dbReference>
<dbReference type="GO" id="GO:0015288">
    <property type="term" value="F:porin activity"/>
    <property type="evidence" value="ECO:0007669"/>
    <property type="project" value="TreeGrafter"/>
</dbReference>
<keyword evidence="3" id="KW-0813">Transport</keyword>
<dbReference type="PANTHER" id="PTHR30026:SF20">
    <property type="entry name" value="OUTER MEMBRANE PROTEIN TOLC"/>
    <property type="match status" value="1"/>
</dbReference>
<evidence type="ECO:0000256" key="5">
    <source>
        <dbReference type="ARBA" id="ARBA00022692"/>
    </source>
</evidence>
<evidence type="ECO:0000256" key="4">
    <source>
        <dbReference type="ARBA" id="ARBA00022452"/>
    </source>
</evidence>
<name>A0A327Q6G5_9BACT</name>
<keyword evidence="6" id="KW-0472">Membrane</keyword>
<comment type="similarity">
    <text evidence="2">Belongs to the outer membrane factor (OMF) (TC 1.B.17) family.</text>
</comment>
<dbReference type="RefSeq" id="WP_111600489.1">
    <property type="nucleotide sequence ID" value="NZ_QLLL01000016.1"/>
</dbReference>
<dbReference type="GO" id="GO:1990281">
    <property type="term" value="C:efflux pump complex"/>
    <property type="evidence" value="ECO:0007669"/>
    <property type="project" value="TreeGrafter"/>
</dbReference>
<dbReference type="SUPFAM" id="SSF56954">
    <property type="entry name" value="Outer membrane efflux proteins (OEP)"/>
    <property type="match status" value="1"/>
</dbReference>
<evidence type="ECO:0000256" key="7">
    <source>
        <dbReference type="ARBA" id="ARBA00023237"/>
    </source>
</evidence>
<dbReference type="OrthoDB" id="654853at2"/>
<evidence type="ECO:0000313" key="8">
    <source>
        <dbReference type="EMBL" id="RAI97446.1"/>
    </source>
</evidence>
<organism evidence="8 9">
    <name type="scientific">Chitinophaga skermanii</name>
    <dbReference type="NCBI Taxonomy" id="331697"/>
    <lineage>
        <taxon>Bacteria</taxon>
        <taxon>Pseudomonadati</taxon>
        <taxon>Bacteroidota</taxon>
        <taxon>Chitinophagia</taxon>
        <taxon>Chitinophagales</taxon>
        <taxon>Chitinophagaceae</taxon>
        <taxon>Chitinophaga</taxon>
    </lineage>
</organism>
<comment type="subcellular location">
    <subcellularLocation>
        <location evidence="1">Cell outer membrane</location>
    </subcellularLocation>
</comment>
<dbReference type="EMBL" id="QLLL01000016">
    <property type="protein sequence ID" value="RAI97446.1"/>
    <property type="molecule type" value="Genomic_DNA"/>
</dbReference>
<evidence type="ECO:0000256" key="1">
    <source>
        <dbReference type="ARBA" id="ARBA00004442"/>
    </source>
</evidence>
<dbReference type="GO" id="GO:0015562">
    <property type="term" value="F:efflux transmembrane transporter activity"/>
    <property type="evidence" value="ECO:0007669"/>
    <property type="project" value="InterPro"/>
</dbReference>
<dbReference type="InterPro" id="IPR003423">
    <property type="entry name" value="OMP_efflux"/>
</dbReference>
<comment type="caution">
    <text evidence="8">The sequence shown here is derived from an EMBL/GenBank/DDBJ whole genome shotgun (WGS) entry which is preliminary data.</text>
</comment>
<proteinExistence type="inferred from homology"/>
<dbReference type="PANTHER" id="PTHR30026">
    <property type="entry name" value="OUTER MEMBRANE PROTEIN TOLC"/>
    <property type="match status" value="1"/>
</dbReference>
<dbReference type="AlphaFoldDB" id="A0A327Q6G5"/>
<gene>
    <name evidence="8" type="ORF">LX64_05117</name>
</gene>
<evidence type="ECO:0000256" key="3">
    <source>
        <dbReference type="ARBA" id="ARBA00022448"/>
    </source>
</evidence>
<accession>A0A327Q6G5</accession>
<keyword evidence="4" id="KW-1134">Transmembrane beta strand</keyword>
<dbReference type="GO" id="GO:0009279">
    <property type="term" value="C:cell outer membrane"/>
    <property type="evidence" value="ECO:0007669"/>
    <property type="project" value="UniProtKB-SubCell"/>
</dbReference>
<reference evidence="8 9" key="1">
    <citation type="submission" date="2018-06" db="EMBL/GenBank/DDBJ databases">
        <title>Genomic Encyclopedia of Archaeal and Bacterial Type Strains, Phase II (KMG-II): from individual species to whole genera.</title>
        <authorList>
            <person name="Goeker M."/>
        </authorList>
    </citation>
    <scope>NUCLEOTIDE SEQUENCE [LARGE SCALE GENOMIC DNA]</scope>
    <source>
        <strain evidence="8 9">DSM 23857</strain>
    </source>
</reference>
<evidence type="ECO:0000256" key="6">
    <source>
        <dbReference type="ARBA" id="ARBA00023136"/>
    </source>
</evidence>
<dbReference type="Gene3D" id="1.20.1600.10">
    <property type="entry name" value="Outer membrane efflux proteins (OEP)"/>
    <property type="match status" value="1"/>
</dbReference>
<keyword evidence="7" id="KW-0998">Cell outer membrane</keyword>
<sequence length="467" mass="51605">MGIQKVVSLLSLSAIFLVNGTPTYAQQKLSLQEALETSMNNFRAIKAKENYAKASNAGITATKREYLPDLNVSVQNSYGTVNGQTGPLYGYKGYSVSSSGPALADQNWNSAFGGIYIANVNWDFFAFGRQKSKEAMSSSQYQRDMADLNQEKFTQQVKVVNAYISLLTAQRLTRSMKANLDRTVSVQEMIQVRTLNGLNAGVDSSIANSEVAKAKLSLLDAQNYELAQNNKLGELMGVSAVQYVLDTSFVSALPKNLLEQNAAQSQHPTLLFFNSRVQLSRSNELYLHKQIMPTFTFFGIAQTRGSGFNSDYGAANLSSYNTGWWDGIHPTRSNYLLGVNVSWGITNLARIKSQVTKQHYNTEAMQNELELAQNQLSNQLTLSQQQIENAMQKYAVVPVQLKAASDAFLQKSTLYENGLANIVDLSQALYNINRADTDRDVVYAAVWQALLFKAAALGDIQVFLSQQ</sequence>
<dbReference type="InterPro" id="IPR051906">
    <property type="entry name" value="TolC-like"/>
</dbReference>
<dbReference type="Pfam" id="PF02321">
    <property type="entry name" value="OEP"/>
    <property type="match status" value="1"/>
</dbReference>
<evidence type="ECO:0000256" key="2">
    <source>
        <dbReference type="ARBA" id="ARBA00007613"/>
    </source>
</evidence>